<feature type="domain" description="Protein kinase" evidence="1">
    <location>
        <begin position="1"/>
        <end position="318"/>
    </location>
</feature>
<dbReference type="OrthoDB" id="4062651at2759"/>
<dbReference type="GO" id="GO:0005634">
    <property type="term" value="C:nucleus"/>
    <property type="evidence" value="ECO:0007669"/>
    <property type="project" value="TreeGrafter"/>
</dbReference>
<dbReference type="SMART" id="SM00220">
    <property type="entry name" value="S_TKc"/>
    <property type="match status" value="1"/>
</dbReference>
<organism evidence="2 3">
    <name type="scientific">Cercospora berteroae</name>
    <dbReference type="NCBI Taxonomy" id="357750"/>
    <lineage>
        <taxon>Eukaryota</taxon>
        <taxon>Fungi</taxon>
        <taxon>Dikarya</taxon>
        <taxon>Ascomycota</taxon>
        <taxon>Pezizomycotina</taxon>
        <taxon>Dothideomycetes</taxon>
        <taxon>Dothideomycetidae</taxon>
        <taxon>Mycosphaerellales</taxon>
        <taxon>Mycosphaerellaceae</taxon>
        <taxon>Cercospora</taxon>
    </lineage>
</organism>
<reference evidence="3" key="1">
    <citation type="journal article" date="2017" name="bioRxiv">
        <title>Conservation of a gene cluster reveals novel cercosporin biosynthetic mechanisms and extends production to the genus Colletotrichum.</title>
        <authorList>
            <person name="de Jonge R."/>
            <person name="Ebert M.K."/>
            <person name="Huitt-Roehl C.R."/>
            <person name="Pal P."/>
            <person name="Suttle J.C."/>
            <person name="Spanner R.E."/>
            <person name="Neubauer J.D."/>
            <person name="Jurick W.M.II."/>
            <person name="Stott K.A."/>
            <person name="Secor G.A."/>
            <person name="Thomma B.P.H.J."/>
            <person name="Van de Peer Y."/>
            <person name="Townsend C.A."/>
            <person name="Bolton M.D."/>
        </authorList>
    </citation>
    <scope>NUCLEOTIDE SEQUENCE [LARGE SCALE GENOMIC DNA]</scope>
    <source>
        <strain evidence="3">CBS538.71</strain>
    </source>
</reference>
<dbReference type="AlphaFoldDB" id="A0A2S6CE28"/>
<evidence type="ECO:0000313" key="3">
    <source>
        <dbReference type="Proteomes" id="UP000237631"/>
    </source>
</evidence>
<dbReference type="Proteomes" id="UP000237631">
    <property type="component" value="Unassembled WGS sequence"/>
</dbReference>
<dbReference type="InterPro" id="IPR000719">
    <property type="entry name" value="Prot_kinase_dom"/>
</dbReference>
<gene>
    <name evidence="2" type="ORF">CBER1_11087</name>
</gene>
<dbReference type="PROSITE" id="PS00108">
    <property type="entry name" value="PROTEIN_KINASE_ST"/>
    <property type="match status" value="1"/>
</dbReference>
<dbReference type="PANTHER" id="PTHR44167">
    <property type="entry name" value="OVARIAN-SPECIFIC SERINE/THREONINE-PROTEIN KINASE LOK-RELATED"/>
    <property type="match status" value="1"/>
</dbReference>
<dbReference type="EMBL" id="PNEN01000483">
    <property type="protein sequence ID" value="PPJ57953.1"/>
    <property type="molecule type" value="Genomic_DNA"/>
</dbReference>
<dbReference type="InterPro" id="IPR008271">
    <property type="entry name" value="Ser/Thr_kinase_AS"/>
</dbReference>
<dbReference type="PANTHER" id="PTHR44167:SF24">
    <property type="entry name" value="SERINE_THREONINE-PROTEIN KINASE CHK2"/>
    <property type="match status" value="1"/>
</dbReference>
<dbReference type="PROSITE" id="PS50011">
    <property type="entry name" value="PROTEIN_KINASE_DOM"/>
    <property type="match status" value="1"/>
</dbReference>
<dbReference type="GO" id="GO:0005524">
    <property type="term" value="F:ATP binding"/>
    <property type="evidence" value="ECO:0007669"/>
    <property type="project" value="InterPro"/>
</dbReference>
<accession>A0A2S6CE28</accession>
<dbReference type="InterPro" id="IPR011009">
    <property type="entry name" value="Kinase-like_dom_sf"/>
</dbReference>
<evidence type="ECO:0000313" key="2">
    <source>
        <dbReference type="EMBL" id="PPJ57953.1"/>
    </source>
</evidence>
<dbReference type="Gene3D" id="1.10.510.10">
    <property type="entry name" value="Transferase(Phosphotransferase) domain 1"/>
    <property type="match status" value="1"/>
</dbReference>
<comment type="caution">
    <text evidence="2">The sequence shown here is derived from an EMBL/GenBank/DDBJ whole genome shotgun (WGS) entry which is preliminary data.</text>
</comment>
<keyword evidence="3" id="KW-1185">Reference proteome</keyword>
<dbReference type="GO" id="GO:0044773">
    <property type="term" value="P:mitotic DNA damage checkpoint signaling"/>
    <property type="evidence" value="ECO:0007669"/>
    <property type="project" value="TreeGrafter"/>
</dbReference>
<protein>
    <recommendedName>
        <fullName evidence="1">Protein kinase domain-containing protein</fullName>
    </recommendedName>
</protein>
<dbReference type="SUPFAM" id="SSF56112">
    <property type="entry name" value="Protein kinase-like (PK-like)"/>
    <property type="match status" value="1"/>
</dbReference>
<sequence>MAHVPKELVGATGRRYAFKELLQHKPGLGSVWVATHERDQYVLKDLPKSIFSNFTERIWPQLQYKPSSLLRLPIDTIPGRETFVFQYMMQDFLHLVERRVSMHARRHILKSTLQAIADLHRRDVVHLDMKPDNIMVNSSYDTNTTTVEQVMLIDLENAAHLPASRCVKGMLAGNENWRSVEAHFKGELSKPSDMFSFGLICLYAVFGRVICGVDEDFKKHESQGAVPMAIRLQRLVSYFGDEEGLNGLMRHIGDEDSNCQILLMLWEERNEDYIGYKPFSEWPEAQEDESFKDLILGLMNLDPSKRMTAAQALRHPWFAAHGDAVAVMQRESDSGIVGS</sequence>
<dbReference type="STRING" id="357750.A0A2S6CE28"/>
<proteinExistence type="predicted"/>
<name>A0A2S6CE28_9PEZI</name>
<dbReference type="Pfam" id="PF00069">
    <property type="entry name" value="Pkinase"/>
    <property type="match status" value="1"/>
</dbReference>
<evidence type="ECO:0000259" key="1">
    <source>
        <dbReference type="PROSITE" id="PS50011"/>
    </source>
</evidence>
<dbReference type="GO" id="GO:0004674">
    <property type="term" value="F:protein serine/threonine kinase activity"/>
    <property type="evidence" value="ECO:0007669"/>
    <property type="project" value="TreeGrafter"/>
</dbReference>